<dbReference type="SUPFAM" id="SSF90229">
    <property type="entry name" value="CCCH zinc finger"/>
    <property type="match status" value="1"/>
</dbReference>
<feature type="region of interest" description="Disordered" evidence="7">
    <location>
        <begin position="244"/>
        <end position="265"/>
    </location>
</feature>
<dbReference type="GO" id="GO:0003729">
    <property type="term" value="F:mRNA binding"/>
    <property type="evidence" value="ECO:0007669"/>
    <property type="project" value="InterPro"/>
</dbReference>
<keyword evidence="4 6" id="KW-0862">Zinc</keyword>
<evidence type="ECO:0000256" key="1">
    <source>
        <dbReference type="ARBA" id="ARBA00022723"/>
    </source>
</evidence>
<dbReference type="Pfam" id="PF00642">
    <property type="entry name" value="zf-CCCH"/>
    <property type="match status" value="1"/>
</dbReference>
<feature type="domain" description="C3H1-type" evidence="8">
    <location>
        <begin position="298"/>
        <end position="320"/>
    </location>
</feature>
<feature type="region of interest" description="Disordered" evidence="7">
    <location>
        <begin position="1"/>
        <end position="131"/>
    </location>
</feature>
<evidence type="ECO:0000259" key="8">
    <source>
        <dbReference type="PROSITE" id="PS50103"/>
    </source>
</evidence>
<evidence type="ECO:0000256" key="7">
    <source>
        <dbReference type="SAM" id="MobiDB-lite"/>
    </source>
</evidence>
<keyword evidence="10" id="KW-1185">Reference proteome</keyword>
<dbReference type="InterPro" id="IPR045877">
    <property type="entry name" value="ZFP36-like"/>
</dbReference>
<keyword evidence="5" id="KW-0238">DNA-binding</keyword>
<dbReference type="Gene3D" id="4.10.1000.10">
    <property type="entry name" value="Zinc finger, CCCH-type"/>
    <property type="match status" value="1"/>
</dbReference>
<reference evidence="9" key="1">
    <citation type="journal article" date="2018" name="DNA Res.">
        <title>Multiple hybrid de novo genome assembly of finger millet, an orphan allotetraploid crop.</title>
        <authorList>
            <person name="Hatakeyama M."/>
            <person name="Aluri S."/>
            <person name="Balachadran M.T."/>
            <person name="Sivarajan S.R."/>
            <person name="Patrignani A."/>
            <person name="Gruter S."/>
            <person name="Poveda L."/>
            <person name="Shimizu-Inatsugi R."/>
            <person name="Baeten J."/>
            <person name="Francoijs K.J."/>
            <person name="Nataraja K.N."/>
            <person name="Reddy Y.A.N."/>
            <person name="Phadnis S."/>
            <person name="Ravikumar R.L."/>
            <person name="Schlapbach R."/>
            <person name="Sreeman S.M."/>
            <person name="Shimizu K.K."/>
        </authorList>
    </citation>
    <scope>NUCLEOTIDE SEQUENCE</scope>
</reference>
<keyword evidence="2" id="KW-0677">Repeat</keyword>
<keyword evidence="1 6" id="KW-0479">Metal-binding</keyword>
<evidence type="ECO:0000256" key="2">
    <source>
        <dbReference type="ARBA" id="ARBA00022737"/>
    </source>
</evidence>
<evidence type="ECO:0000256" key="6">
    <source>
        <dbReference type="PROSITE-ProRule" id="PRU00723"/>
    </source>
</evidence>
<evidence type="ECO:0000313" key="10">
    <source>
        <dbReference type="Proteomes" id="UP001054889"/>
    </source>
</evidence>
<feature type="zinc finger region" description="C3H1-type" evidence="6">
    <location>
        <begin position="298"/>
        <end position="320"/>
    </location>
</feature>
<keyword evidence="3 6" id="KW-0863">Zinc-finger</keyword>
<accession>A0AAV5DY97</accession>
<dbReference type="Proteomes" id="UP001054889">
    <property type="component" value="Unassembled WGS sequence"/>
</dbReference>
<name>A0AAV5DY97_ELECO</name>
<dbReference type="PANTHER" id="PTHR12547">
    <property type="entry name" value="CCCH ZINC FINGER/TIS11-RELATED"/>
    <property type="match status" value="1"/>
</dbReference>
<dbReference type="GO" id="GO:0008270">
    <property type="term" value="F:zinc ion binding"/>
    <property type="evidence" value="ECO:0007669"/>
    <property type="project" value="UniProtKB-KW"/>
</dbReference>
<evidence type="ECO:0000256" key="5">
    <source>
        <dbReference type="ARBA" id="ARBA00023125"/>
    </source>
</evidence>
<dbReference type="GO" id="GO:0003677">
    <property type="term" value="F:DNA binding"/>
    <property type="evidence" value="ECO:0007669"/>
    <property type="project" value="UniProtKB-KW"/>
</dbReference>
<protein>
    <recommendedName>
        <fullName evidence="8">C3H1-type domain-containing protein</fullName>
    </recommendedName>
</protein>
<proteinExistence type="predicted"/>
<evidence type="ECO:0000313" key="9">
    <source>
        <dbReference type="EMBL" id="GJN15293.1"/>
    </source>
</evidence>
<comment type="caution">
    <text evidence="9">The sequence shown here is derived from an EMBL/GenBank/DDBJ whole genome shotgun (WGS) entry which is preliminary data.</text>
</comment>
<feature type="compositionally biased region" description="Low complexity" evidence="7">
    <location>
        <begin position="93"/>
        <end position="117"/>
    </location>
</feature>
<sequence>MQPQLAGDKERRLNDHGLTIPSQRTGKLFARGQGEPCSTPWKLSSPGPSTRACTRRLGPSRAASEIDGSPRPTCSPTAPISSAGGPTPPTPTHPFGLGPVRSASPSPRAASRSCSSSDTGSVVDQGDDSPAAADHRARLARLALQYQEVASRYQLCFSHLADTSDEAVALRRENDQLRFSNGDLVRRIAIVGGKHSSALALADEFRRLTLAEEQAKAMPPPPPPATLMRPVPAAMPKSISVRSTGYVKTNPSGKHRASKAKNAGSQRVIVGMDGASKGEEKKEHGGDGVEFEVYNQGMLKTELCNKWEETGTCLYGDHCQSRTASPSSAPSSATRATRLRSAAWCSPGSSAPTATAATSVIPSAPPTATSSAADYMMWLPNLQSITGKGLVICLISVPKRLVAC</sequence>
<dbReference type="PROSITE" id="PS50103">
    <property type="entry name" value="ZF_C3H1"/>
    <property type="match status" value="1"/>
</dbReference>
<reference evidence="9" key="2">
    <citation type="submission" date="2021-12" db="EMBL/GenBank/DDBJ databases">
        <title>Resequencing data analysis of finger millet.</title>
        <authorList>
            <person name="Hatakeyama M."/>
            <person name="Aluri S."/>
            <person name="Balachadran M.T."/>
            <person name="Sivarajan S.R."/>
            <person name="Poveda L."/>
            <person name="Shimizu-Inatsugi R."/>
            <person name="Schlapbach R."/>
            <person name="Sreeman S.M."/>
            <person name="Shimizu K.K."/>
        </authorList>
    </citation>
    <scope>NUCLEOTIDE SEQUENCE</scope>
</reference>
<gene>
    <name evidence="9" type="primary">gb02191</name>
    <name evidence="9" type="ORF">PR202_gb02191</name>
</gene>
<dbReference type="PANTHER" id="PTHR12547:SF162">
    <property type="entry name" value="ZINC FINGER CCCH DOMAIN-CONTAINING PROTEIN 15"/>
    <property type="match status" value="1"/>
</dbReference>
<evidence type="ECO:0000256" key="4">
    <source>
        <dbReference type="ARBA" id="ARBA00022833"/>
    </source>
</evidence>
<organism evidence="9 10">
    <name type="scientific">Eleusine coracana subsp. coracana</name>
    <dbReference type="NCBI Taxonomy" id="191504"/>
    <lineage>
        <taxon>Eukaryota</taxon>
        <taxon>Viridiplantae</taxon>
        <taxon>Streptophyta</taxon>
        <taxon>Embryophyta</taxon>
        <taxon>Tracheophyta</taxon>
        <taxon>Spermatophyta</taxon>
        <taxon>Magnoliopsida</taxon>
        <taxon>Liliopsida</taxon>
        <taxon>Poales</taxon>
        <taxon>Poaceae</taxon>
        <taxon>PACMAD clade</taxon>
        <taxon>Chloridoideae</taxon>
        <taxon>Cynodonteae</taxon>
        <taxon>Eleusininae</taxon>
        <taxon>Eleusine</taxon>
    </lineage>
</organism>
<dbReference type="EMBL" id="BQKI01000071">
    <property type="protein sequence ID" value="GJN15293.1"/>
    <property type="molecule type" value="Genomic_DNA"/>
</dbReference>
<dbReference type="InterPro" id="IPR036855">
    <property type="entry name" value="Znf_CCCH_sf"/>
</dbReference>
<evidence type="ECO:0000256" key="3">
    <source>
        <dbReference type="ARBA" id="ARBA00022771"/>
    </source>
</evidence>
<dbReference type="AlphaFoldDB" id="A0AAV5DY97"/>
<dbReference type="InterPro" id="IPR000571">
    <property type="entry name" value="Znf_CCCH"/>
</dbReference>